<evidence type="ECO:0000256" key="3">
    <source>
        <dbReference type="ARBA" id="ARBA00022448"/>
    </source>
</evidence>
<dbReference type="GO" id="GO:1902600">
    <property type="term" value="P:proton transmembrane transport"/>
    <property type="evidence" value="ECO:0007669"/>
    <property type="project" value="InterPro"/>
</dbReference>
<evidence type="ECO:0000256" key="9">
    <source>
        <dbReference type="SAM" id="Phobius"/>
    </source>
</evidence>
<dbReference type="PANTHER" id="PTHR42751">
    <property type="entry name" value="SODIUM/HYDROGEN EXCHANGER FAMILY/TRKA DOMAIN PROTEIN"/>
    <property type="match status" value="1"/>
</dbReference>
<dbReference type="Pfam" id="PF00999">
    <property type="entry name" value="Na_H_Exchanger"/>
    <property type="match status" value="1"/>
</dbReference>
<dbReference type="GO" id="GO:0015297">
    <property type="term" value="F:antiporter activity"/>
    <property type="evidence" value="ECO:0007669"/>
    <property type="project" value="UniProtKB-KW"/>
</dbReference>
<dbReference type="GO" id="GO:0006813">
    <property type="term" value="P:potassium ion transport"/>
    <property type="evidence" value="ECO:0007669"/>
    <property type="project" value="InterPro"/>
</dbReference>
<dbReference type="GO" id="GO:0016020">
    <property type="term" value="C:membrane"/>
    <property type="evidence" value="ECO:0007669"/>
    <property type="project" value="UniProtKB-SubCell"/>
</dbReference>
<feature type="domain" description="RCK N-terminal" evidence="10">
    <location>
        <begin position="421"/>
        <end position="539"/>
    </location>
</feature>
<feature type="transmembrane region" description="Helical" evidence="9">
    <location>
        <begin position="280"/>
        <end position="299"/>
    </location>
</feature>
<keyword evidence="4" id="KW-0050">Antiport</keyword>
<keyword evidence="6 9" id="KW-1133">Transmembrane helix</keyword>
<comment type="similarity">
    <text evidence="2">Belongs to the monovalent cation:proton antiporter 2 (CPA2) transporter (TC 2.A.37) family.</text>
</comment>
<evidence type="ECO:0000256" key="7">
    <source>
        <dbReference type="ARBA" id="ARBA00023065"/>
    </source>
</evidence>
<dbReference type="PROSITE" id="PS51201">
    <property type="entry name" value="RCK_N"/>
    <property type="match status" value="1"/>
</dbReference>
<dbReference type="NCBIfam" id="NF007950">
    <property type="entry name" value="PRK10669.1"/>
    <property type="match status" value="1"/>
</dbReference>
<feature type="transmembrane region" description="Helical" evidence="9">
    <location>
        <begin position="56"/>
        <end position="76"/>
    </location>
</feature>
<evidence type="ECO:0000313" key="11">
    <source>
        <dbReference type="EMBL" id="TCK01905.1"/>
    </source>
</evidence>
<dbReference type="RefSeq" id="WP_132688858.1">
    <property type="nucleotide sequence ID" value="NZ_SMFT01000001.1"/>
</dbReference>
<feature type="transmembrane region" description="Helical" evidence="9">
    <location>
        <begin position="368"/>
        <end position="387"/>
    </location>
</feature>
<evidence type="ECO:0000259" key="10">
    <source>
        <dbReference type="PROSITE" id="PS51201"/>
    </source>
</evidence>
<evidence type="ECO:0000256" key="1">
    <source>
        <dbReference type="ARBA" id="ARBA00004141"/>
    </source>
</evidence>
<dbReference type="EMBL" id="SMFT01000001">
    <property type="protein sequence ID" value="TCK01905.1"/>
    <property type="molecule type" value="Genomic_DNA"/>
</dbReference>
<name>A0A4R1G5Y3_9PAST</name>
<dbReference type="Gene3D" id="1.20.1530.20">
    <property type="match status" value="1"/>
</dbReference>
<keyword evidence="7" id="KW-0406">Ion transport</keyword>
<evidence type="ECO:0000256" key="4">
    <source>
        <dbReference type="ARBA" id="ARBA00022449"/>
    </source>
</evidence>
<reference evidence="11 12" key="1">
    <citation type="submission" date="2019-03" db="EMBL/GenBank/DDBJ databases">
        <title>Genomic Encyclopedia of Type Strains, Phase IV (KMG-IV): sequencing the most valuable type-strain genomes for metagenomic binning, comparative biology and taxonomic classification.</title>
        <authorList>
            <person name="Goeker M."/>
        </authorList>
    </citation>
    <scope>NUCLEOTIDE SEQUENCE [LARGE SCALE GENOMIC DNA]</scope>
    <source>
        <strain evidence="11 12">DSM 15534</strain>
    </source>
</reference>
<sequence>MHTSTPLISMIAIGFAVAYLLGMIANRFKFSPLVGYLLAGILIGPFTPGFEGDLHIAHELSELGVMLLMFGVGLHFSLKDLLSVKAVAIPGALLQIFTAIVFGWIFSVFLGWSTISGLVFGLCLSTASTVVLLRALEERQLIETLRGKIAIGWLIVEDLAMVLALVLLPAVADVLQQENANFGDMLMDFSITIGKVIAFIAVMLIIGKRVIPWLIARSAATGSRELFTLSVLAIALGIAYGSVHLFDVSFALGAFFAGMILNESELSHRAANDTLPLRDAFAVLFFVSVGMLFNPSILIQSPISVLMTVVIIVFGKSIAAYLLVRLLRKPKRTALTVSISLAQIGEFAFILAGLAVSLNLLDEQARNLVLAGSIISILLNPVLFSYLEKYMSKTEEQENLMTVPEKEEIEEDFHQSPLVLQDHIVLVGAGRIGSIIVDKMKNNDLNFAVIESSRARVEQLHEEGVNAVLGTVKDKDFSVLDLAAIQEARLVIFATPNAYENADIIKHLKEQYPQVKTISYATYSDEKEALLENGSDVVIHGPREIARSMFESCLVMGECKIEPEVEEQPILVK</sequence>
<keyword evidence="3" id="KW-0813">Transport</keyword>
<evidence type="ECO:0000313" key="12">
    <source>
        <dbReference type="Proteomes" id="UP000294702"/>
    </source>
</evidence>
<dbReference type="Pfam" id="PF02254">
    <property type="entry name" value="TrkA_N"/>
    <property type="match status" value="1"/>
</dbReference>
<gene>
    <name evidence="11" type="ORF">EV694_0544</name>
</gene>
<dbReference type="PANTHER" id="PTHR42751:SF1">
    <property type="entry name" value="CATION_PROTON ANTIPORTER YBAL-RELATED"/>
    <property type="match status" value="1"/>
</dbReference>
<feature type="transmembrane region" description="Helical" evidence="9">
    <location>
        <begin position="305"/>
        <end position="324"/>
    </location>
</feature>
<feature type="transmembrane region" description="Helical" evidence="9">
    <location>
        <begin position="226"/>
        <end position="243"/>
    </location>
</feature>
<comment type="caution">
    <text evidence="11">The sequence shown here is derived from an EMBL/GenBank/DDBJ whole genome shotgun (WGS) entry which is preliminary data.</text>
</comment>
<organism evidence="11 12">
    <name type="scientific">Volucribacter psittacicida</name>
    <dbReference type="NCBI Taxonomy" id="203482"/>
    <lineage>
        <taxon>Bacteria</taxon>
        <taxon>Pseudomonadati</taxon>
        <taxon>Pseudomonadota</taxon>
        <taxon>Gammaproteobacteria</taxon>
        <taxon>Pasteurellales</taxon>
        <taxon>Pasteurellaceae</taxon>
        <taxon>Volucribacter</taxon>
    </lineage>
</organism>
<feature type="transmembrane region" description="Helical" evidence="9">
    <location>
        <begin position="6"/>
        <end position="26"/>
    </location>
</feature>
<dbReference type="InterPro" id="IPR003148">
    <property type="entry name" value="RCK_N"/>
</dbReference>
<dbReference type="AlphaFoldDB" id="A0A4R1G5Y3"/>
<dbReference type="SUPFAM" id="SSF51735">
    <property type="entry name" value="NAD(P)-binding Rossmann-fold domains"/>
    <property type="match status" value="1"/>
</dbReference>
<keyword evidence="12" id="KW-1185">Reference proteome</keyword>
<comment type="subcellular location">
    <subcellularLocation>
        <location evidence="1">Membrane</location>
        <topology evidence="1">Multi-pass membrane protein</topology>
    </subcellularLocation>
</comment>
<evidence type="ECO:0000256" key="8">
    <source>
        <dbReference type="ARBA" id="ARBA00023136"/>
    </source>
</evidence>
<accession>A0A4R1G5Y3</accession>
<keyword evidence="5 9" id="KW-0812">Transmembrane</keyword>
<evidence type="ECO:0000256" key="6">
    <source>
        <dbReference type="ARBA" id="ARBA00022989"/>
    </source>
</evidence>
<feature type="transmembrane region" description="Helical" evidence="9">
    <location>
        <begin position="88"/>
        <end position="112"/>
    </location>
</feature>
<evidence type="ECO:0000256" key="2">
    <source>
        <dbReference type="ARBA" id="ARBA00005551"/>
    </source>
</evidence>
<dbReference type="InterPro" id="IPR038770">
    <property type="entry name" value="Na+/solute_symporter_sf"/>
</dbReference>
<dbReference type="Gene3D" id="3.40.50.720">
    <property type="entry name" value="NAD(P)-binding Rossmann-like Domain"/>
    <property type="match status" value="1"/>
</dbReference>
<evidence type="ECO:0000256" key="5">
    <source>
        <dbReference type="ARBA" id="ARBA00022692"/>
    </source>
</evidence>
<feature type="transmembrane region" description="Helical" evidence="9">
    <location>
        <begin position="189"/>
        <end position="206"/>
    </location>
</feature>
<dbReference type="InterPro" id="IPR006153">
    <property type="entry name" value="Cation/H_exchanger_TM"/>
</dbReference>
<feature type="transmembrane region" description="Helical" evidence="9">
    <location>
        <begin position="33"/>
        <end position="50"/>
    </location>
</feature>
<feature type="transmembrane region" description="Helical" evidence="9">
    <location>
        <begin position="118"/>
        <end position="137"/>
    </location>
</feature>
<dbReference type="InterPro" id="IPR036291">
    <property type="entry name" value="NAD(P)-bd_dom_sf"/>
</dbReference>
<dbReference type="Proteomes" id="UP000294702">
    <property type="component" value="Unassembled WGS sequence"/>
</dbReference>
<protein>
    <submittedName>
        <fullName evidence="11">Kef-type potassium/proton antiporter (CPA2 family)</fullName>
    </submittedName>
</protein>
<feature type="transmembrane region" description="Helical" evidence="9">
    <location>
        <begin position="336"/>
        <end position="356"/>
    </location>
</feature>
<keyword evidence="8 9" id="KW-0472">Membrane</keyword>
<feature type="transmembrane region" description="Helical" evidence="9">
    <location>
        <begin position="149"/>
        <end position="169"/>
    </location>
</feature>
<dbReference type="OrthoDB" id="9781411at2"/>
<proteinExistence type="inferred from homology"/>